<proteinExistence type="predicted"/>
<dbReference type="RefSeq" id="WP_052754682.1">
    <property type="nucleotide sequence ID" value="NZ_CCRH01000005.1"/>
</dbReference>
<feature type="transmembrane region" description="Helical" evidence="1">
    <location>
        <begin position="240"/>
        <end position="258"/>
    </location>
</feature>
<dbReference type="InterPro" id="IPR002656">
    <property type="entry name" value="Acyl_transf_3_dom"/>
</dbReference>
<evidence type="ECO:0000313" key="3">
    <source>
        <dbReference type="EMBL" id="CDZ34063.1"/>
    </source>
</evidence>
<dbReference type="GO" id="GO:0000271">
    <property type="term" value="P:polysaccharide biosynthetic process"/>
    <property type="evidence" value="ECO:0007669"/>
    <property type="project" value="TreeGrafter"/>
</dbReference>
<feature type="domain" description="Acyltransferase 3" evidence="2">
    <location>
        <begin position="11"/>
        <end position="324"/>
    </location>
</feature>
<dbReference type="AlphaFoldDB" id="A0A0T7FGG6"/>
<evidence type="ECO:0000259" key="2">
    <source>
        <dbReference type="Pfam" id="PF01757"/>
    </source>
</evidence>
<feature type="transmembrane region" description="Helical" evidence="1">
    <location>
        <begin position="48"/>
        <end position="72"/>
    </location>
</feature>
<accession>A0A0T7FGG6</accession>
<dbReference type="Proteomes" id="UP000046176">
    <property type="component" value="Unassembled WGS sequence"/>
</dbReference>
<dbReference type="OrthoDB" id="9796461at2"/>
<keyword evidence="1" id="KW-0472">Membrane</keyword>
<organism evidence="3 4">
    <name type="scientific">Neorhizobium galegae bv. officinalis</name>
    <dbReference type="NCBI Taxonomy" id="323656"/>
    <lineage>
        <taxon>Bacteria</taxon>
        <taxon>Pseudomonadati</taxon>
        <taxon>Pseudomonadota</taxon>
        <taxon>Alphaproteobacteria</taxon>
        <taxon>Hyphomicrobiales</taxon>
        <taxon>Rhizobiaceae</taxon>
        <taxon>Rhizobium/Agrobacterium group</taxon>
        <taxon>Neorhizobium</taxon>
    </lineage>
</organism>
<name>A0A0T7FGG6_NEOGA</name>
<feature type="transmembrane region" description="Helical" evidence="1">
    <location>
        <begin position="12"/>
        <end position="28"/>
    </location>
</feature>
<dbReference type="GO" id="GO:0016747">
    <property type="term" value="F:acyltransferase activity, transferring groups other than amino-acyl groups"/>
    <property type="evidence" value="ECO:0007669"/>
    <property type="project" value="InterPro"/>
</dbReference>
<dbReference type="GO" id="GO:0016020">
    <property type="term" value="C:membrane"/>
    <property type="evidence" value="ECO:0007669"/>
    <property type="project" value="TreeGrafter"/>
</dbReference>
<feature type="transmembrane region" description="Helical" evidence="1">
    <location>
        <begin position="144"/>
        <end position="162"/>
    </location>
</feature>
<dbReference type="EMBL" id="CCRH01000005">
    <property type="protein sequence ID" value="CDZ34063.1"/>
    <property type="molecule type" value="Genomic_DNA"/>
</dbReference>
<feature type="transmembrane region" description="Helical" evidence="1">
    <location>
        <begin position="191"/>
        <end position="211"/>
    </location>
</feature>
<sequence length="361" mass="39803">MDRRGVRFTVVDALRGVAAMGVVVYHAVSAGHVKRLLEIFPAWVETALLNGGLGVAVFFVLSGFVIAHSLYDKPMSLPEFGRFTLRRSLRLDPAYWASITVTIAFAALSSYLVSGKQMPDLTAAQIVSHLFYLQDLLEFPAISTVYWTLCLEIQFYLVYALLMSMRGSRTALVVAACVVSLFWPLGFGPDVWPGLFLPLWYGFLLGVMAYWAWRAPKLVPLFGAYAGIIFLAGVSSGNAFGVVCSAAAFVLFGSAMSGRISTGLNWRWLQFLGLISYSLYLTHNLAIGAVFRVAAMVGAVSPLEVLIWWVVSLLCCVAFAAMFWLLIERPSMELSKRFGQRKDPDLPPQNVTPLAVRHLPQ</sequence>
<protein>
    <submittedName>
        <fullName evidence="3">Putative acyltransferase</fullName>
    </submittedName>
</protein>
<feature type="transmembrane region" description="Helical" evidence="1">
    <location>
        <begin position="306"/>
        <end position="327"/>
    </location>
</feature>
<keyword evidence="1" id="KW-0812">Transmembrane</keyword>
<gene>
    <name evidence="3" type="ORF">NGAL_HAMBI1145_21420</name>
</gene>
<keyword evidence="1" id="KW-1133">Transmembrane helix</keyword>
<dbReference type="PANTHER" id="PTHR23028">
    <property type="entry name" value="ACETYLTRANSFERASE"/>
    <property type="match status" value="1"/>
</dbReference>
<evidence type="ECO:0000256" key="1">
    <source>
        <dbReference type="SAM" id="Phobius"/>
    </source>
</evidence>
<dbReference type="Pfam" id="PF01757">
    <property type="entry name" value="Acyl_transf_3"/>
    <property type="match status" value="1"/>
</dbReference>
<keyword evidence="3" id="KW-0808">Transferase</keyword>
<dbReference type="InterPro" id="IPR050879">
    <property type="entry name" value="Acyltransferase_3"/>
</dbReference>
<evidence type="ECO:0000313" key="4">
    <source>
        <dbReference type="Proteomes" id="UP000046176"/>
    </source>
</evidence>
<feature type="transmembrane region" description="Helical" evidence="1">
    <location>
        <begin position="93"/>
        <end position="113"/>
    </location>
</feature>
<dbReference type="PANTHER" id="PTHR23028:SF53">
    <property type="entry name" value="ACYL_TRANSF_3 DOMAIN-CONTAINING PROTEIN"/>
    <property type="match status" value="1"/>
</dbReference>
<reference evidence="3 4" key="1">
    <citation type="submission" date="2014-08" db="EMBL/GenBank/DDBJ databases">
        <authorList>
            <person name="Chen Y.-H."/>
        </authorList>
    </citation>
    <scope>NUCLEOTIDE SEQUENCE [LARGE SCALE GENOMIC DNA]</scope>
</reference>
<feature type="transmembrane region" description="Helical" evidence="1">
    <location>
        <begin position="169"/>
        <end position="185"/>
    </location>
</feature>
<feature type="transmembrane region" description="Helical" evidence="1">
    <location>
        <begin position="279"/>
        <end position="300"/>
    </location>
</feature>
<keyword evidence="3" id="KW-0012">Acyltransferase</keyword>
<feature type="transmembrane region" description="Helical" evidence="1">
    <location>
        <begin position="218"/>
        <end position="234"/>
    </location>
</feature>